<reference evidence="2 3" key="1">
    <citation type="journal article" date="2024" name="J Genomics">
        <title>Draft genome sequencing and assembly of Favolaschia claudopus CIRM-BRFM 2984 isolated from oak limbs.</title>
        <authorList>
            <person name="Navarro D."/>
            <person name="Drula E."/>
            <person name="Chaduli D."/>
            <person name="Cazenave R."/>
            <person name="Ahrendt S."/>
            <person name="Wang J."/>
            <person name="Lipzen A."/>
            <person name="Daum C."/>
            <person name="Barry K."/>
            <person name="Grigoriev I.V."/>
            <person name="Favel A."/>
            <person name="Rosso M.N."/>
            <person name="Martin F."/>
        </authorList>
    </citation>
    <scope>NUCLEOTIDE SEQUENCE [LARGE SCALE GENOMIC DNA]</scope>
    <source>
        <strain evidence="2 3">CIRM-BRFM 2984</strain>
    </source>
</reference>
<feature type="compositionally biased region" description="Basic and acidic residues" evidence="1">
    <location>
        <begin position="37"/>
        <end position="52"/>
    </location>
</feature>
<sequence length="528" mass="58319">MVKRSAPLSSSLSLSPTFTLDQASNKRKREPSFSELPARDTKPKVPRRIDPDKLAVRLGPELTSEMDAYIVPGAKMPSFEIRQGFVKKYSVDRRHIYDYFHSRGLRVAKEDKHLNLSHRMTRKPGRKPPAARKASTPKTCPASTELAHVDSESHYDQPAIPGFSPTSSTESSVEVPFVEESCDTPISPAAVPSRSKISTSKRIAPRASRPRLASETRVSPLLPSLQSIDLCSDSSDSDDDRSPMFDFTDSLTDSSSFGEDLSLLSLGQSASEDELCESFGFDFTPFPPAAPDDFVSDFDDLCGDIPVFDPLLPLDSLSLSATDRMELYNLIDAGIGPAQGIEERSGTYKTHMDRLYQNRTYPGAHAQYDLNVPRYAPTPTVTHNRPPTMIEKENLNPQIPAADPMPFNTRLYRRTPTLASASPRRTPNLVSMPLSRFEQPRNPSFVPNTLTTHLSQLLVSPNILDPHNASHTAVGPPPDPASQPTPLVWMSPIKPSPSSQWQSQLPRGRGDSFTFSTFFTQFGEGATY</sequence>
<accession>A0AAW0EEJ2</accession>
<evidence type="ECO:0000256" key="1">
    <source>
        <dbReference type="SAM" id="MobiDB-lite"/>
    </source>
</evidence>
<name>A0AAW0EEJ2_9AGAR</name>
<gene>
    <name evidence="2" type="ORF">R3P38DRAFT_2820889</name>
</gene>
<dbReference type="AlphaFoldDB" id="A0AAW0EEJ2"/>
<evidence type="ECO:0000313" key="3">
    <source>
        <dbReference type="Proteomes" id="UP001362999"/>
    </source>
</evidence>
<protein>
    <submittedName>
        <fullName evidence="2">Uncharacterized protein</fullName>
    </submittedName>
</protein>
<comment type="caution">
    <text evidence="2">The sequence shown here is derived from an EMBL/GenBank/DDBJ whole genome shotgun (WGS) entry which is preliminary data.</text>
</comment>
<dbReference type="EMBL" id="JAWWNJ010000001">
    <property type="protein sequence ID" value="KAK7063866.1"/>
    <property type="molecule type" value="Genomic_DNA"/>
</dbReference>
<proteinExistence type="predicted"/>
<feature type="region of interest" description="Disordered" evidence="1">
    <location>
        <begin position="119"/>
        <end position="170"/>
    </location>
</feature>
<organism evidence="2 3">
    <name type="scientific">Favolaschia claudopus</name>
    <dbReference type="NCBI Taxonomy" id="2862362"/>
    <lineage>
        <taxon>Eukaryota</taxon>
        <taxon>Fungi</taxon>
        <taxon>Dikarya</taxon>
        <taxon>Basidiomycota</taxon>
        <taxon>Agaricomycotina</taxon>
        <taxon>Agaricomycetes</taxon>
        <taxon>Agaricomycetidae</taxon>
        <taxon>Agaricales</taxon>
        <taxon>Marasmiineae</taxon>
        <taxon>Mycenaceae</taxon>
        <taxon>Favolaschia</taxon>
    </lineage>
</organism>
<dbReference type="Proteomes" id="UP001362999">
    <property type="component" value="Unassembled WGS sequence"/>
</dbReference>
<feature type="compositionally biased region" description="Basic residues" evidence="1">
    <location>
        <begin position="119"/>
        <end position="130"/>
    </location>
</feature>
<feature type="region of interest" description="Disordered" evidence="1">
    <location>
        <begin position="1"/>
        <end position="52"/>
    </location>
</feature>
<keyword evidence="3" id="KW-1185">Reference proteome</keyword>
<evidence type="ECO:0000313" key="2">
    <source>
        <dbReference type="EMBL" id="KAK7063866.1"/>
    </source>
</evidence>
<feature type="region of interest" description="Disordered" evidence="1">
    <location>
        <begin position="184"/>
        <end position="218"/>
    </location>
</feature>